<dbReference type="Pfam" id="PF01933">
    <property type="entry name" value="CofD"/>
    <property type="match status" value="1"/>
</dbReference>
<gene>
    <name evidence="2" type="ORF">KOY48_01745</name>
</gene>
<name>A0A8F1SBD9_9BACT</name>
<dbReference type="SUPFAM" id="SSF142338">
    <property type="entry name" value="CofD-like"/>
    <property type="match status" value="1"/>
</dbReference>
<dbReference type="InterPro" id="IPR010119">
    <property type="entry name" value="Gluconeogen_factor"/>
</dbReference>
<protein>
    <submittedName>
        <fullName evidence="2">YvcK family protein</fullName>
    </submittedName>
</protein>
<dbReference type="PANTHER" id="PTHR30135:SF3">
    <property type="entry name" value="GLUCONEOGENESIS FACTOR-RELATED"/>
    <property type="match status" value="1"/>
</dbReference>
<dbReference type="InterPro" id="IPR038136">
    <property type="entry name" value="CofD-like_dom_sf"/>
</dbReference>
<sequence>MSIKLKDGTVVDGQHAAESLKIPRGERPWLEPETASYNQPESFVKQFWMPDLVVIAPGLLYGSLTPALLVRGVTRALAETKAKKVYVCNLVTKPTQTDGFTVADFADEIERFSGVNMDYVL</sequence>
<dbReference type="Gene3D" id="3.40.50.10680">
    <property type="entry name" value="CofD-like domains"/>
    <property type="match status" value="1"/>
</dbReference>
<evidence type="ECO:0000256" key="1">
    <source>
        <dbReference type="ARBA" id="ARBA00022490"/>
    </source>
</evidence>
<dbReference type="Proteomes" id="UP000679129">
    <property type="component" value="Chromosome"/>
</dbReference>
<accession>A0A8F1SBD9</accession>
<dbReference type="EMBL" id="CP076460">
    <property type="protein sequence ID" value="QWQ32558.1"/>
    <property type="molecule type" value="Genomic_DNA"/>
</dbReference>
<evidence type="ECO:0000313" key="3">
    <source>
        <dbReference type="Proteomes" id="UP000679129"/>
    </source>
</evidence>
<evidence type="ECO:0000313" key="2">
    <source>
        <dbReference type="EMBL" id="QWQ32558.1"/>
    </source>
</evidence>
<keyword evidence="3" id="KW-1185">Reference proteome</keyword>
<reference evidence="2" key="1">
    <citation type="submission" date="2021-06" db="EMBL/GenBank/DDBJ databases">
        <title>An adapted protocol for Saccharibacteria cultivation: two new species join this phylum of Candidate Phyla Radiations.</title>
        <authorList>
            <person name="Ibrahim A."/>
            <person name="Maatouk M."/>
            <person name="Zgheib R."/>
            <person name="Haddad G."/>
            <person name="Bou Khalil J."/>
            <person name="Raoult D."/>
            <person name="Bittar F."/>
        </authorList>
    </citation>
    <scope>NUCLEOTIDE SEQUENCE</scope>
    <source>
        <strain evidence="2">IHU1</strain>
    </source>
</reference>
<dbReference type="PANTHER" id="PTHR30135">
    <property type="entry name" value="UNCHARACTERIZED PROTEIN YVCK-RELATED"/>
    <property type="match status" value="1"/>
</dbReference>
<proteinExistence type="predicted"/>
<dbReference type="InterPro" id="IPR002882">
    <property type="entry name" value="CofD"/>
</dbReference>
<dbReference type="KEGG" id="mnd:KOY48_01745"/>
<keyword evidence="1" id="KW-0963">Cytoplasm</keyword>
<dbReference type="GO" id="GO:0043743">
    <property type="term" value="F:LPPG:FO 2-phospho-L-lactate transferase activity"/>
    <property type="evidence" value="ECO:0007669"/>
    <property type="project" value="InterPro"/>
</dbReference>
<organism evidence="2 3">
    <name type="scientific">Candidatus Minimicrobia naudis</name>
    <dbReference type="NCBI Taxonomy" id="2841263"/>
    <lineage>
        <taxon>Bacteria</taxon>
        <taxon>Candidatus Saccharimonadota</taxon>
        <taxon>Candidatus Saccharimonadota incertae sedis</taxon>
        <taxon>Candidatus Minimicrobia</taxon>
    </lineage>
</organism>
<dbReference type="AlphaFoldDB" id="A0A8F1SBD9"/>